<evidence type="ECO:0008006" key="4">
    <source>
        <dbReference type="Google" id="ProtNLM"/>
    </source>
</evidence>
<evidence type="ECO:0000313" key="2">
    <source>
        <dbReference type="EMBL" id="RYR57349.1"/>
    </source>
</evidence>
<name>A0A445D2A7_ARAHY</name>
<keyword evidence="1" id="KW-0472">Membrane</keyword>
<dbReference type="InterPro" id="IPR006461">
    <property type="entry name" value="PLAC_motif_containing"/>
</dbReference>
<keyword evidence="1" id="KW-0812">Transmembrane</keyword>
<dbReference type="PANTHER" id="PTHR15907">
    <property type="entry name" value="DUF614 FAMILY PROTEIN-RELATED"/>
    <property type="match status" value="1"/>
</dbReference>
<dbReference type="Proteomes" id="UP000289738">
    <property type="component" value="Chromosome A05"/>
</dbReference>
<dbReference type="Pfam" id="PF04749">
    <property type="entry name" value="PLAC8"/>
    <property type="match status" value="1"/>
</dbReference>
<dbReference type="Gramene" id="arahy.Tifrunner.gnm2.ann2.Ah15g449100.1">
    <property type="protein sequence ID" value="arahy.Tifrunner.gnm2.ann2.Ah15g449100.1-CDS"/>
    <property type="gene ID" value="arahy.Tifrunner.gnm2.ann2.Ah15g449100"/>
</dbReference>
<evidence type="ECO:0000313" key="3">
    <source>
        <dbReference type="Proteomes" id="UP000289738"/>
    </source>
</evidence>
<sequence>MYNGEGKTAQSPFSSASTGAWTTGLCGCFEDPGNCCMTCCCPCVTFGQNAEVVDKGRSSCAFAGMIFYLLSYVGCGCIYSYTYRSKLRGLYSLPEEPCMDFFVHCFCGSCAICQEYRELKNRGLDPSLGWTANEERMNRGNQVAPHVHPAMTR</sequence>
<protein>
    <recommendedName>
        <fullName evidence="4">Cell number regulator</fullName>
    </recommendedName>
</protein>
<dbReference type="NCBIfam" id="TIGR01571">
    <property type="entry name" value="A_thal_Cys_rich"/>
    <property type="match status" value="1"/>
</dbReference>
<gene>
    <name evidence="2" type="ORF">Ahy_A05g023084</name>
</gene>
<evidence type="ECO:0000256" key="1">
    <source>
        <dbReference type="SAM" id="Phobius"/>
    </source>
</evidence>
<keyword evidence="3" id="KW-1185">Reference proteome</keyword>
<comment type="caution">
    <text evidence="2">The sequence shown here is derived from an EMBL/GenBank/DDBJ whole genome shotgun (WGS) entry which is preliminary data.</text>
</comment>
<proteinExistence type="predicted"/>
<dbReference type="Gramene" id="arahy.Tifrunner.gnm2.ann2.Ah05g343800.1">
    <property type="protein sequence ID" value="arahy.Tifrunner.gnm2.ann2.Ah05g343800.1-CDS"/>
    <property type="gene ID" value="arahy.Tifrunner.gnm2.ann2.Ah05g343800"/>
</dbReference>
<reference evidence="2 3" key="1">
    <citation type="submission" date="2019-01" db="EMBL/GenBank/DDBJ databases">
        <title>Sequencing of cultivated peanut Arachis hypogaea provides insights into genome evolution and oil improvement.</title>
        <authorList>
            <person name="Chen X."/>
        </authorList>
    </citation>
    <scope>NUCLEOTIDE SEQUENCE [LARGE SCALE GENOMIC DNA]</scope>
    <source>
        <strain evidence="3">cv. Fuhuasheng</strain>
        <tissue evidence="2">Leaves</tissue>
    </source>
</reference>
<accession>A0A445D2A7</accession>
<dbReference type="OrthoDB" id="1045822at2759"/>
<organism evidence="2 3">
    <name type="scientific">Arachis hypogaea</name>
    <name type="common">Peanut</name>
    <dbReference type="NCBI Taxonomy" id="3818"/>
    <lineage>
        <taxon>Eukaryota</taxon>
        <taxon>Viridiplantae</taxon>
        <taxon>Streptophyta</taxon>
        <taxon>Embryophyta</taxon>
        <taxon>Tracheophyta</taxon>
        <taxon>Spermatophyta</taxon>
        <taxon>Magnoliopsida</taxon>
        <taxon>eudicotyledons</taxon>
        <taxon>Gunneridae</taxon>
        <taxon>Pentapetalae</taxon>
        <taxon>rosids</taxon>
        <taxon>fabids</taxon>
        <taxon>Fabales</taxon>
        <taxon>Fabaceae</taxon>
        <taxon>Papilionoideae</taxon>
        <taxon>50 kb inversion clade</taxon>
        <taxon>dalbergioids sensu lato</taxon>
        <taxon>Dalbergieae</taxon>
        <taxon>Pterocarpus clade</taxon>
        <taxon>Arachis</taxon>
    </lineage>
</organism>
<dbReference type="EMBL" id="SDMP01000005">
    <property type="protein sequence ID" value="RYR57349.1"/>
    <property type="molecule type" value="Genomic_DNA"/>
</dbReference>
<dbReference type="AlphaFoldDB" id="A0A445D2A7"/>
<keyword evidence="1" id="KW-1133">Transmembrane helix</keyword>
<feature type="transmembrane region" description="Helical" evidence="1">
    <location>
        <begin position="61"/>
        <end position="81"/>
    </location>
</feature>
<dbReference type="STRING" id="3818.A0A445D2A7"/>
<dbReference type="PROSITE" id="PS51257">
    <property type="entry name" value="PROKAR_LIPOPROTEIN"/>
    <property type="match status" value="1"/>
</dbReference>